<evidence type="ECO:0000313" key="2">
    <source>
        <dbReference type="Proteomes" id="UP001212997"/>
    </source>
</evidence>
<proteinExistence type="predicted"/>
<evidence type="ECO:0008006" key="3">
    <source>
        <dbReference type="Google" id="ProtNLM"/>
    </source>
</evidence>
<reference evidence="1" key="1">
    <citation type="submission" date="2022-07" db="EMBL/GenBank/DDBJ databases">
        <title>Genome Sequence of Physisporinus lineatus.</title>
        <authorList>
            <person name="Buettner E."/>
        </authorList>
    </citation>
    <scope>NUCLEOTIDE SEQUENCE</scope>
    <source>
        <strain evidence="1">VT162</strain>
    </source>
</reference>
<sequence length="480" mass="54202">MPPAPRSSALSRSLFPFHSPKLPPEVCEVIISFVDKDTNHYSHPRRLEESTKTLSSCALVCRSWITKARIHLFRSVAVDNTSASKFAAVITTSRTLGSYVQRVVLFCKEPTEELESTRSTSSKHHEWIYGFLNEVVPLLPKLTSFEYSGVPELHPRFYIGPPRMPSLTSLTLSFVETASIGDIFHLIGSYKSLKELCLIYGEWGQDYLCGILYIFQWLSQLGTSCSLEHLFLEIQTSQYDGDEKAILNLLSIPEHMAMGWASNLKTLSVTLWPDTRYEQDHPCTLLPVDKLFAFIKTCSNMHTIRIKVGGDEFGILEELPGVLPGLGSLRRLALNLADHFIDVLSVEGGELWEALDRVFADSRTVSKLEHCEVMWSYDGELEKKQTDGASTSGDLFDVYLNALKAHFTGYHRQKPLTSIFPHLSTRGVLWFSLWVSGFSNHEVAVCGWYALQITPAISLPSWSPRYQKSLFNWSCSLFDL</sequence>
<gene>
    <name evidence="1" type="ORF">NLI96_g4539</name>
</gene>
<protein>
    <recommendedName>
        <fullName evidence="3">F-box domain-containing protein</fullName>
    </recommendedName>
</protein>
<dbReference type="InterPro" id="IPR032675">
    <property type="entry name" value="LRR_dom_sf"/>
</dbReference>
<dbReference type="SUPFAM" id="SSF52047">
    <property type="entry name" value="RNI-like"/>
    <property type="match status" value="1"/>
</dbReference>
<dbReference type="Proteomes" id="UP001212997">
    <property type="component" value="Unassembled WGS sequence"/>
</dbReference>
<evidence type="ECO:0000313" key="1">
    <source>
        <dbReference type="EMBL" id="KAJ3486021.1"/>
    </source>
</evidence>
<name>A0AAD5V4Z8_9APHY</name>
<keyword evidence="2" id="KW-1185">Reference proteome</keyword>
<comment type="caution">
    <text evidence="1">The sequence shown here is derived from an EMBL/GenBank/DDBJ whole genome shotgun (WGS) entry which is preliminary data.</text>
</comment>
<accession>A0AAD5V4Z8</accession>
<dbReference type="AlphaFoldDB" id="A0AAD5V4Z8"/>
<dbReference type="EMBL" id="JANAWD010000134">
    <property type="protein sequence ID" value="KAJ3486021.1"/>
    <property type="molecule type" value="Genomic_DNA"/>
</dbReference>
<organism evidence="1 2">
    <name type="scientific">Meripilus lineatus</name>
    <dbReference type="NCBI Taxonomy" id="2056292"/>
    <lineage>
        <taxon>Eukaryota</taxon>
        <taxon>Fungi</taxon>
        <taxon>Dikarya</taxon>
        <taxon>Basidiomycota</taxon>
        <taxon>Agaricomycotina</taxon>
        <taxon>Agaricomycetes</taxon>
        <taxon>Polyporales</taxon>
        <taxon>Meripilaceae</taxon>
        <taxon>Meripilus</taxon>
    </lineage>
</organism>
<dbReference type="Gene3D" id="3.80.10.10">
    <property type="entry name" value="Ribonuclease Inhibitor"/>
    <property type="match status" value="1"/>
</dbReference>